<dbReference type="PANTHER" id="PTHR11695">
    <property type="entry name" value="ALCOHOL DEHYDROGENASE RELATED"/>
    <property type="match status" value="1"/>
</dbReference>
<evidence type="ECO:0000313" key="2">
    <source>
        <dbReference type="EMBL" id="GMA41421.1"/>
    </source>
</evidence>
<name>A0ABQ6IVE9_9MICO</name>
<dbReference type="PANTHER" id="PTHR11695:SF294">
    <property type="entry name" value="RETICULON-4-INTERACTING PROTEIN 1, MITOCHONDRIAL"/>
    <property type="match status" value="1"/>
</dbReference>
<dbReference type="Gene3D" id="3.40.50.720">
    <property type="entry name" value="NAD(P)-binding Rossmann-like Domain"/>
    <property type="match status" value="1"/>
</dbReference>
<dbReference type="SUPFAM" id="SSF51735">
    <property type="entry name" value="NAD(P)-binding Rossmann-fold domains"/>
    <property type="match status" value="1"/>
</dbReference>
<organism evidence="2 3">
    <name type="scientific">Mobilicoccus caccae</name>
    <dbReference type="NCBI Taxonomy" id="1859295"/>
    <lineage>
        <taxon>Bacteria</taxon>
        <taxon>Bacillati</taxon>
        <taxon>Actinomycetota</taxon>
        <taxon>Actinomycetes</taxon>
        <taxon>Micrococcales</taxon>
        <taxon>Dermatophilaceae</taxon>
        <taxon>Mobilicoccus</taxon>
    </lineage>
</organism>
<dbReference type="EMBL" id="BSUO01000001">
    <property type="protein sequence ID" value="GMA41421.1"/>
    <property type="molecule type" value="Genomic_DNA"/>
</dbReference>
<sequence length="315" mass="32400">MRAAVIDRFGGPDEFRIVDDAPAPSAGAGEVVVRVSAAGVNPLDYKIRDGSSGMASRLRDEDFPLILGRECSGVITEVGEGVTDLAVGDRVFGMAPLDNKGQCYAELTALPADALARSPEGVEDTTLGGLSLVGLTAWVAVHDLAEVTGDDIVLVHGGGGGVGHLAVQLAAATGAQVYATASARNAERITAAGATHVDYGQEDFAQVTPRPTVIIDCVYFGTYEPSLDHLAEGGRLVLLPSLADLGPAKERGIEASIPTIAPDRERLDALASRVADGSLTLTVADALPLSEVARAHQILEDGHAPGKIVLAVAGE</sequence>
<dbReference type="RefSeq" id="WP_284304969.1">
    <property type="nucleotide sequence ID" value="NZ_BSUO01000001.1"/>
</dbReference>
<dbReference type="InterPro" id="IPR050700">
    <property type="entry name" value="YIM1/Zinc_Alcohol_DH_Fams"/>
</dbReference>
<dbReference type="CDD" id="cd05289">
    <property type="entry name" value="MDR_like_2"/>
    <property type="match status" value="1"/>
</dbReference>
<dbReference type="Pfam" id="PF13602">
    <property type="entry name" value="ADH_zinc_N_2"/>
    <property type="match status" value="1"/>
</dbReference>
<comment type="caution">
    <text evidence="2">The sequence shown here is derived from an EMBL/GenBank/DDBJ whole genome shotgun (WGS) entry which is preliminary data.</text>
</comment>
<protein>
    <submittedName>
        <fullName evidence="2">Zn-dependent oxidoreductase</fullName>
    </submittedName>
</protein>
<accession>A0ABQ6IVE9</accession>
<proteinExistence type="predicted"/>
<evidence type="ECO:0000313" key="3">
    <source>
        <dbReference type="Proteomes" id="UP001157126"/>
    </source>
</evidence>
<evidence type="ECO:0000259" key="1">
    <source>
        <dbReference type="SMART" id="SM00829"/>
    </source>
</evidence>
<dbReference type="Proteomes" id="UP001157126">
    <property type="component" value="Unassembled WGS sequence"/>
</dbReference>
<dbReference type="InterPro" id="IPR011032">
    <property type="entry name" value="GroES-like_sf"/>
</dbReference>
<dbReference type="Pfam" id="PF08240">
    <property type="entry name" value="ADH_N"/>
    <property type="match status" value="1"/>
</dbReference>
<feature type="domain" description="Enoyl reductase (ER)" evidence="1">
    <location>
        <begin position="10"/>
        <end position="310"/>
    </location>
</feature>
<reference evidence="3" key="1">
    <citation type="journal article" date="2019" name="Int. J. Syst. Evol. Microbiol.">
        <title>The Global Catalogue of Microorganisms (GCM) 10K type strain sequencing project: providing services to taxonomists for standard genome sequencing and annotation.</title>
        <authorList>
            <consortium name="The Broad Institute Genomics Platform"/>
            <consortium name="The Broad Institute Genome Sequencing Center for Infectious Disease"/>
            <person name="Wu L."/>
            <person name="Ma J."/>
        </authorList>
    </citation>
    <scope>NUCLEOTIDE SEQUENCE [LARGE SCALE GENOMIC DNA]</scope>
    <source>
        <strain evidence="3">NBRC 113072</strain>
    </source>
</reference>
<dbReference type="SUPFAM" id="SSF50129">
    <property type="entry name" value="GroES-like"/>
    <property type="match status" value="1"/>
</dbReference>
<dbReference type="InterPro" id="IPR036291">
    <property type="entry name" value="NAD(P)-bd_dom_sf"/>
</dbReference>
<dbReference type="InterPro" id="IPR020843">
    <property type="entry name" value="ER"/>
</dbReference>
<dbReference type="InterPro" id="IPR013154">
    <property type="entry name" value="ADH-like_N"/>
</dbReference>
<keyword evidence="3" id="KW-1185">Reference proteome</keyword>
<dbReference type="SMART" id="SM00829">
    <property type="entry name" value="PKS_ER"/>
    <property type="match status" value="1"/>
</dbReference>
<dbReference type="Gene3D" id="3.90.180.10">
    <property type="entry name" value="Medium-chain alcohol dehydrogenases, catalytic domain"/>
    <property type="match status" value="1"/>
</dbReference>
<gene>
    <name evidence="2" type="ORF">GCM10025883_34660</name>
</gene>